<dbReference type="Pfam" id="PF05206">
    <property type="entry name" value="TRM13"/>
    <property type="match status" value="1"/>
</dbReference>
<evidence type="ECO:0000256" key="16">
    <source>
        <dbReference type="SAM" id="MobiDB-lite"/>
    </source>
</evidence>
<comment type="similarity">
    <text evidence="2 15">Belongs to the methyltransferase TRM13 family.</text>
</comment>
<evidence type="ECO:0000256" key="6">
    <source>
        <dbReference type="ARBA" id="ARBA00022679"/>
    </source>
</evidence>
<dbReference type="PANTHER" id="PTHR12998">
    <property type="entry name" value="TRNA:M(4)X MODIFICATION ENZYME TRM13 HOMOLOG"/>
    <property type="match status" value="1"/>
</dbReference>
<keyword evidence="6 15" id="KW-0808">Transferase</keyword>
<dbReference type="STRING" id="215637.A0A4P9ZQV3"/>
<feature type="compositionally biased region" description="Low complexity" evidence="16">
    <location>
        <begin position="289"/>
        <end position="300"/>
    </location>
</feature>
<dbReference type="EC" id="2.1.1.225" evidence="3 15"/>
<dbReference type="InterPro" id="IPR039044">
    <property type="entry name" value="Trm13"/>
</dbReference>
<feature type="compositionally biased region" description="Basic residues" evidence="16">
    <location>
        <begin position="19"/>
        <end position="28"/>
    </location>
</feature>
<evidence type="ECO:0000256" key="8">
    <source>
        <dbReference type="ARBA" id="ARBA00022694"/>
    </source>
</evidence>
<comment type="function">
    <text evidence="1 15">tRNA methylase which 2'-O-methylates cytidine(4) in tRNA(Pro) and tRNA(Gly)(GCC), and adenosine(4) in tRNA(His).</text>
</comment>
<dbReference type="Pfam" id="PF05253">
    <property type="entry name" value="zf-U11-48K"/>
    <property type="match status" value="1"/>
</dbReference>
<keyword evidence="21" id="KW-1185">Reference proteome</keyword>
<reference evidence="21" key="1">
    <citation type="journal article" date="2018" name="Nat. Microbiol.">
        <title>Leveraging single-cell genomics to expand the fungal tree of life.</title>
        <authorList>
            <person name="Ahrendt S.R."/>
            <person name="Quandt C.A."/>
            <person name="Ciobanu D."/>
            <person name="Clum A."/>
            <person name="Salamov A."/>
            <person name="Andreopoulos B."/>
            <person name="Cheng J.F."/>
            <person name="Woyke T."/>
            <person name="Pelin A."/>
            <person name="Henrissat B."/>
            <person name="Reynolds N.K."/>
            <person name="Benny G.L."/>
            <person name="Smith M.E."/>
            <person name="James T.Y."/>
            <person name="Grigoriev I.V."/>
        </authorList>
    </citation>
    <scope>NUCLEOTIDE SEQUENCE [LARGE SCALE GENOMIC DNA]</scope>
    <source>
        <strain evidence="21">RSA 468</strain>
    </source>
</reference>
<keyword evidence="5 15" id="KW-0489">Methyltransferase</keyword>
<feature type="region of interest" description="Disordered" evidence="16">
    <location>
        <begin position="281"/>
        <end position="301"/>
    </location>
</feature>
<evidence type="ECO:0000256" key="7">
    <source>
        <dbReference type="ARBA" id="ARBA00022691"/>
    </source>
</evidence>
<evidence type="ECO:0000256" key="1">
    <source>
        <dbReference type="ARBA" id="ARBA00002267"/>
    </source>
</evidence>
<dbReference type="Pfam" id="PF11722">
    <property type="entry name" value="zf-TRM13_CCCH"/>
    <property type="match status" value="1"/>
</dbReference>
<evidence type="ECO:0000256" key="4">
    <source>
        <dbReference type="ARBA" id="ARBA00015883"/>
    </source>
</evidence>
<evidence type="ECO:0000256" key="15">
    <source>
        <dbReference type="RuleBase" id="RU367103"/>
    </source>
</evidence>
<evidence type="ECO:0000256" key="10">
    <source>
        <dbReference type="ARBA" id="ARBA00022771"/>
    </source>
</evidence>
<evidence type="ECO:0000256" key="5">
    <source>
        <dbReference type="ARBA" id="ARBA00022603"/>
    </source>
</evidence>
<feature type="compositionally biased region" description="Polar residues" evidence="16">
    <location>
        <begin position="79"/>
        <end position="93"/>
    </location>
</feature>
<feature type="domain" description="Methyltransferase TRM13" evidence="17">
    <location>
        <begin position="327"/>
        <end position="414"/>
    </location>
</feature>
<evidence type="ECO:0000259" key="17">
    <source>
        <dbReference type="Pfam" id="PF05206"/>
    </source>
</evidence>
<keyword evidence="9 15" id="KW-0479">Metal-binding</keyword>
<feature type="region of interest" description="Disordered" evidence="16">
    <location>
        <begin position="77"/>
        <end position="105"/>
    </location>
</feature>
<organism evidence="20 21">
    <name type="scientific">Dimargaris cristalligena</name>
    <dbReference type="NCBI Taxonomy" id="215637"/>
    <lineage>
        <taxon>Eukaryota</taxon>
        <taxon>Fungi</taxon>
        <taxon>Fungi incertae sedis</taxon>
        <taxon>Zoopagomycota</taxon>
        <taxon>Kickxellomycotina</taxon>
        <taxon>Dimargaritomycetes</taxon>
        <taxon>Dimargaritales</taxon>
        <taxon>Dimargaritaceae</taxon>
        <taxon>Dimargaris</taxon>
    </lineage>
</organism>
<evidence type="ECO:0000256" key="12">
    <source>
        <dbReference type="ARBA" id="ARBA00048165"/>
    </source>
</evidence>
<protein>
    <recommendedName>
        <fullName evidence="4 15">tRNA:m(4)X modification enzyme TRM13</fullName>
        <ecNumber evidence="3 15">2.1.1.225</ecNumber>
    </recommendedName>
</protein>
<evidence type="ECO:0000256" key="3">
    <source>
        <dbReference type="ARBA" id="ARBA00012810"/>
    </source>
</evidence>
<proteinExistence type="inferred from homology"/>
<dbReference type="PANTHER" id="PTHR12998:SF0">
    <property type="entry name" value="TRNA:M(4)X MODIFICATION ENZYME TRM13 HOMOLOG"/>
    <property type="match status" value="1"/>
</dbReference>
<evidence type="ECO:0000259" key="18">
    <source>
        <dbReference type="Pfam" id="PF05253"/>
    </source>
</evidence>
<evidence type="ECO:0000256" key="9">
    <source>
        <dbReference type="ARBA" id="ARBA00022723"/>
    </source>
</evidence>
<dbReference type="GO" id="GO:0008270">
    <property type="term" value="F:zinc ion binding"/>
    <property type="evidence" value="ECO:0007669"/>
    <property type="project" value="UniProtKB-KW"/>
</dbReference>
<keyword evidence="8 15" id="KW-0819">tRNA processing</keyword>
<evidence type="ECO:0000256" key="13">
    <source>
        <dbReference type="ARBA" id="ARBA00048635"/>
    </source>
</evidence>
<feature type="domain" description="CHHC U11-48K-type" evidence="18">
    <location>
        <begin position="113"/>
        <end position="137"/>
    </location>
</feature>
<dbReference type="InterPro" id="IPR021721">
    <property type="entry name" value="Znf_CCCH-type_TRM13"/>
</dbReference>
<feature type="region of interest" description="Disordered" evidence="16">
    <location>
        <begin position="1"/>
        <end position="32"/>
    </location>
</feature>
<comment type="catalytic activity">
    <reaction evidence="12 15">
        <text>cytidine(4) in tRNA(Pro) + S-adenosyl-L-methionine = 2'-O-methylcytidine(4) in tRNA(Pro) + S-adenosyl-L-homocysteine + H(+)</text>
        <dbReference type="Rhea" id="RHEA:32767"/>
        <dbReference type="Rhea" id="RHEA-COMP:10397"/>
        <dbReference type="Rhea" id="RHEA-COMP:10398"/>
        <dbReference type="ChEBI" id="CHEBI:15378"/>
        <dbReference type="ChEBI" id="CHEBI:57856"/>
        <dbReference type="ChEBI" id="CHEBI:59789"/>
        <dbReference type="ChEBI" id="CHEBI:74495"/>
        <dbReference type="ChEBI" id="CHEBI:82748"/>
        <dbReference type="EC" id="2.1.1.225"/>
    </reaction>
</comment>
<dbReference type="GO" id="GO:0106050">
    <property type="term" value="F:tRNA 2'-O-methyltransferase activity"/>
    <property type="evidence" value="ECO:0007669"/>
    <property type="project" value="UniProtKB-UniRule"/>
</dbReference>
<evidence type="ECO:0000313" key="21">
    <source>
        <dbReference type="Proteomes" id="UP000268162"/>
    </source>
</evidence>
<feature type="non-terminal residue" evidence="20">
    <location>
        <position position="415"/>
    </location>
</feature>
<evidence type="ECO:0000256" key="11">
    <source>
        <dbReference type="ARBA" id="ARBA00022833"/>
    </source>
</evidence>
<dbReference type="InterPro" id="IPR022776">
    <property type="entry name" value="TRM13/UPF0224_CHHC_Znf_dom"/>
</dbReference>
<evidence type="ECO:0000313" key="20">
    <source>
        <dbReference type="EMBL" id="RKP35022.1"/>
    </source>
</evidence>
<evidence type="ECO:0000259" key="19">
    <source>
        <dbReference type="Pfam" id="PF11722"/>
    </source>
</evidence>
<feature type="domain" description="Zinc finger CCCH-type TRM13" evidence="19">
    <location>
        <begin position="35"/>
        <end position="63"/>
    </location>
</feature>
<dbReference type="GO" id="GO:0030488">
    <property type="term" value="P:tRNA methylation"/>
    <property type="evidence" value="ECO:0007669"/>
    <property type="project" value="InterPro"/>
</dbReference>
<evidence type="ECO:0000256" key="14">
    <source>
        <dbReference type="ARBA" id="ARBA00049393"/>
    </source>
</evidence>
<feature type="compositionally biased region" description="Polar residues" evidence="16">
    <location>
        <begin position="1"/>
        <end position="15"/>
    </location>
</feature>
<keyword evidence="7 15" id="KW-0949">S-adenosyl-L-methionine</keyword>
<sequence length="415" mass="45214">MADSLAPTTSTSPAPQQAKRVKIAKPKLGKPEGPGRCHYFVARKNKYCSLIPKTDQYYCGEHAVFVTFPATTAPGDNAAASNATPADRSSGQATAKEADTTTAGAPLTVLPQRVPCPLDPSHTVNLKGLERHMKFRCNARPPETTPAYFREDYNVAGVRHPEPTEGPVVDPRLMHELGDLSSVSFAYRKKSKLYHDLIQNQLGQRVTLPAKAAAEAEAVTAIETEVVAVAGALPATLDQVPPTPAANATGLPPFAKLDWSELSQLAQRASAIYTRQADQFRERHPLPSCPSGTSDSSSTPPLFPTEILDHPALNQRRQQKTAVKHVVQQASLLGQLEKLGLLRPTYQFVEFGAGKGELSTFVQTAFNLPTESASPVPEVAYTLVDRRNFRNKFDREVGHTVRRIQIDIKDLDLAR</sequence>
<dbReference type="Proteomes" id="UP000268162">
    <property type="component" value="Unassembled WGS sequence"/>
</dbReference>
<accession>A0A4P9ZQV3</accession>
<dbReference type="InterPro" id="IPR007871">
    <property type="entry name" value="Methyltransferase_TRM13"/>
</dbReference>
<dbReference type="EMBL" id="ML002985">
    <property type="protein sequence ID" value="RKP35022.1"/>
    <property type="molecule type" value="Genomic_DNA"/>
</dbReference>
<comment type="catalytic activity">
    <reaction evidence="13 15">
        <text>cytidine(4) in tRNA(Gly)(GCC) + S-adenosyl-L-methionine = 2'-O-methylcytidine(4) in tRNA(Gly)(GCC) + S-adenosyl-L-homocysteine + H(+)</text>
        <dbReference type="Rhea" id="RHEA:43192"/>
        <dbReference type="Rhea" id="RHEA-COMP:10399"/>
        <dbReference type="Rhea" id="RHEA-COMP:10400"/>
        <dbReference type="ChEBI" id="CHEBI:15378"/>
        <dbReference type="ChEBI" id="CHEBI:57856"/>
        <dbReference type="ChEBI" id="CHEBI:59789"/>
        <dbReference type="ChEBI" id="CHEBI:74495"/>
        <dbReference type="ChEBI" id="CHEBI:82748"/>
        <dbReference type="EC" id="2.1.1.225"/>
    </reaction>
</comment>
<gene>
    <name evidence="20" type="ORF">BJ085DRAFT_35615</name>
</gene>
<keyword evidence="11 15" id="KW-0862">Zinc</keyword>
<name>A0A4P9ZQV3_9FUNG</name>
<dbReference type="AlphaFoldDB" id="A0A4P9ZQV3"/>
<comment type="catalytic activity">
    <reaction evidence="14 15">
        <text>adenosine(4) in tRNA(His) + S-adenosyl-L-methionine = 2'-O-methyladenosine(4) in tRNA(His) + S-adenosyl-L-homocysteine + H(+)</text>
        <dbReference type="Rhea" id="RHEA:43196"/>
        <dbReference type="Rhea" id="RHEA-COMP:10401"/>
        <dbReference type="Rhea" id="RHEA-COMP:10402"/>
        <dbReference type="ChEBI" id="CHEBI:15378"/>
        <dbReference type="ChEBI" id="CHEBI:57856"/>
        <dbReference type="ChEBI" id="CHEBI:59789"/>
        <dbReference type="ChEBI" id="CHEBI:74411"/>
        <dbReference type="ChEBI" id="CHEBI:74477"/>
        <dbReference type="EC" id="2.1.1.225"/>
    </reaction>
</comment>
<evidence type="ECO:0000256" key="2">
    <source>
        <dbReference type="ARBA" id="ARBA00005265"/>
    </source>
</evidence>
<keyword evidence="10 15" id="KW-0863">Zinc-finger</keyword>